<dbReference type="GeneID" id="88184267"/>
<sequence>MGKKCRFRPNKARSLVAPLFRYRQERAKTGKGSYRREAFRSDDREAFVFLAA</sequence>
<evidence type="ECO:0000313" key="2">
    <source>
        <dbReference type="Proteomes" id="UP000002424"/>
    </source>
</evidence>
<protein>
    <recommendedName>
        <fullName evidence="3">Ribosome alternative rescue factor ArfA</fullName>
    </recommendedName>
</protein>
<dbReference type="InterPro" id="IPR005589">
    <property type="entry name" value="ArfA"/>
</dbReference>
<dbReference type="AlphaFoldDB" id="C1DMV3"/>
<name>C1DMV3_AZOVD</name>
<accession>C1DMV3</accession>
<organism evidence="1 2">
    <name type="scientific">Azotobacter vinelandii (strain DJ / ATCC BAA-1303)</name>
    <dbReference type="NCBI Taxonomy" id="322710"/>
    <lineage>
        <taxon>Bacteria</taxon>
        <taxon>Pseudomonadati</taxon>
        <taxon>Pseudomonadota</taxon>
        <taxon>Gammaproteobacteria</taxon>
        <taxon>Pseudomonadales</taxon>
        <taxon>Pseudomonadaceae</taxon>
        <taxon>Azotobacter</taxon>
    </lineage>
</organism>
<gene>
    <name evidence="1" type="ordered locus">Avin_08930</name>
</gene>
<dbReference type="eggNOG" id="COG3036">
    <property type="taxonomic scope" value="Bacteria"/>
</dbReference>
<reference evidence="1 2" key="1">
    <citation type="journal article" date="2009" name="J. Bacteriol.">
        <title>Genome sequence of Azotobacter vinelandii, an obligate aerobe specialized to support diverse anaerobic metabolic processes.</title>
        <authorList>
            <person name="Setubal J.C."/>
            <person name="dos Santos P."/>
            <person name="Goldman B.S."/>
            <person name="Ertesvag H."/>
            <person name="Espin G."/>
            <person name="Rubio L.M."/>
            <person name="Valla S."/>
            <person name="Almeida N.F."/>
            <person name="Balasubramanian D."/>
            <person name="Cromes L."/>
            <person name="Curatti L."/>
            <person name="Du Z."/>
            <person name="Godsy E."/>
            <person name="Goodner B."/>
            <person name="Hellner-Burris K."/>
            <person name="Hernandez J.A."/>
            <person name="Houmiel K."/>
            <person name="Imperial J."/>
            <person name="Kennedy C."/>
            <person name="Larson T.J."/>
            <person name="Latreille P."/>
            <person name="Ligon L.S."/>
            <person name="Lu J."/>
            <person name="Maerk M."/>
            <person name="Miller N.M."/>
            <person name="Norton S."/>
            <person name="O'Carroll I.P."/>
            <person name="Paulsen I."/>
            <person name="Raulfs E.C."/>
            <person name="Roemer R."/>
            <person name="Rosser J."/>
            <person name="Segura D."/>
            <person name="Slater S."/>
            <person name="Stricklin S.L."/>
            <person name="Studholme D.J."/>
            <person name="Sun J."/>
            <person name="Viana C.J."/>
            <person name="Wallin E."/>
            <person name="Wang B."/>
            <person name="Wheeler C."/>
            <person name="Zhu H."/>
            <person name="Dean D.R."/>
            <person name="Dixon R."/>
            <person name="Wood D."/>
        </authorList>
    </citation>
    <scope>NUCLEOTIDE SEQUENCE [LARGE SCALE GENOMIC DNA]</scope>
    <source>
        <strain evidence="2">DJ / ATCC BAA-1303</strain>
    </source>
</reference>
<dbReference type="EnsemblBacteria" id="ACO77133">
    <property type="protein sequence ID" value="ACO77133"/>
    <property type="gene ID" value="Avin_08930"/>
</dbReference>
<dbReference type="STRING" id="322710.Avin_08930"/>
<dbReference type="RefSeq" id="WP_012699558.1">
    <property type="nucleotide sequence ID" value="NC_012560.1"/>
</dbReference>
<dbReference type="Pfam" id="PF03889">
    <property type="entry name" value="ArfA"/>
    <property type="match status" value="1"/>
</dbReference>
<dbReference type="HOGENOM" id="CLU_205968_0_0_6"/>
<evidence type="ECO:0000313" key="1">
    <source>
        <dbReference type="EMBL" id="ACO77133.1"/>
    </source>
</evidence>
<dbReference type="EMBL" id="CP001157">
    <property type="protein sequence ID" value="ACO77133.1"/>
    <property type="molecule type" value="Genomic_DNA"/>
</dbReference>
<proteinExistence type="predicted"/>
<keyword evidence="2" id="KW-1185">Reference proteome</keyword>
<evidence type="ECO:0008006" key="3">
    <source>
        <dbReference type="Google" id="ProtNLM"/>
    </source>
</evidence>
<dbReference type="KEGG" id="avn:Avin_08930"/>
<dbReference type="Proteomes" id="UP000002424">
    <property type="component" value="Chromosome"/>
</dbReference>
<dbReference type="GO" id="GO:0072344">
    <property type="term" value="P:rescue of stalled ribosome"/>
    <property type="evidence" value="ECO:0007669"/>
    <property type="project" value="InterPro"/>
</dbReference>
<dbReference type="OrthoDB" id="6954983at2"/>